<organism evidence="1 2">
    <name type="scientific">Elysia crispata</name>
    <name type="common">lettuce slug</name>
    <dbReference type="NCBI Taxonomy" id="231223"/>
    <lineage>
        <taxon>Eukaryota</taxon>
        <taxon>Metazoa</taxon>
        <taxon>Spiralia</taxon>
        <taxon>Lophotrochozoa</taxon>
        <taxon>Mollusca</taxon>
        <taxon>Gastropoda</taxon>
        <taxon>Heterobranchia</taxon>
        <taxon>Euthyneura</taxon>
        <taxon>Panpulmonata</taxon>
        <taxon>Sacoglossa</taxon>
        <taxon>Placobranchoidea</taxon>
        <taxon>Plakobranchidae</taxon>
        <taxon>Elysia</taxon>
    </lineage>
</organism>
<dbReference type="EMBL" id="JAWDGP010007073">
    <property type="protein sequence ID" value="KAK3730542.1"/>
    <property type="molecule type" value="Genomic_DNA"/>
</dbReference>
<comment type="caution">
    <text evidence="1">The sequence shown here is derived from an EMBL/GenBank/DDBJ whole genome shotgun (WGS) entry which is preliminary data.</text>
</comment>
<evidence type="ECO:0000313" key="2">
    <source>
        <dbReference type="Proteomes" id="UP001283361"/>
    </source>
</evidence>
<keyword evidence="2" id="KW-1185">Reference proteome</keyword>
<dbReference type="AlphaFoldDB" id="A0AAE1CRX5"/>
<sequence length="105" mass="11993">MNKKCAKCSKTVYTTEELKCLDKLVVALILTHPRPASSTSNSNWKRSKLLILEKHEPELIYIMNRPVLSQITHTLTRGTESRARLKVLEDAQHLSVVQIVQIVTR</sequence>
<dbReference type="Proteomes" id="UP001283361">
    <property type="component" value="Unassembled WGS sequence"/>
</dbReference>
<gene>
    <name evidence="1" type="ORF">RRG08_006392</name>
</gene>
<name>A0AAE1CRX5_9GAST</name>
<proteinExistence type="predicted"/>
<reference evidence="1" key="1">
    <citation type="journal article" date="2023" name="G3 (Bethesda)">
        <title>A reference genome for the long-term kleptoplast-retaining sea slug Elysia crispata morphotype clarki.</title>
        <authorList>
            <person name="Eastman K.E."/>
            <person name="Pendleton A.L."/>
            <person name="Shaikh M.A."/>
            <person name="Suttiyut T."/>
            <person name="Ogas R."/>
            <person name="Tomko P."/>
            <person name="Gavelis G."/>
            <person name="Widhalm J.R."/>
            <person name="Wisecaver J.H."/>
        </authorList>
    </citation>
    <scope>NUCLEOTIDE SEQUENCE</scope>
    <source>
        <strain evidence="1">ECLA1</strain>
    </source>
</reference>
<evidence type="ECO:0000313" key="1">
    <source>
        <dbReference type="EMBL" id="KAK3730542.1"/>
    </source>
</evidence>
<accession>A0AAE1CRX5</accession>
<protein>
    <submittedName>
        <fullName evidence="1">Uncharacterized protein</fullName>
    </submittedName>
</protein>